<sequence>MKDVKIENTCGSLRIFVDGTVIGNVSDEIGKVVTENLLINLDKAGAINLTIEN</sequence>
<accession>J9BSQ6</accession>
<protein>
    <submittedName>
        <fullName evidence="1">Uncharacterized protein</fullName>
    </submittedName>
</protein>
<organism evidence="1 2">
    <name type="scientific">Bacillus cereus HuA2-1</name>
    <dbReference type="NCBI Taxonomy" id="1053201"/>
    <lineage>
        <taxon>Bacteria</taxon>
        <taxon>Bacillati</taxon>
        <taxon>Bacillota</taxon>
        <taxon>Bacilli</taxon>
        <taxon>Bacillales</taxon>
        <taxon>Bacillaceae</taxon>
        <taxon>Bacillus</taxon>
        <taxon>Bacillus cereus group</taxon>
    </lineage>
</organism>
<dbReference type="HOGENOM" id="CLU_202987_0_0_9"/>
<dbReference type="AlphaFoldDB" id="J9BSQ6"/>
<dbReference type="Proteomes" id="UP000004136">
    <property type="component" value="Unassembled WGS sequence"/>
</dbReference>
<dbReference type="PATRIC" id="fig|1053201.3.peg.3576"/>
<evidence type="ECO:0000313" key="2">
    <source>
        <dbReference type="Proteomes" id="UP000004136"/>
    </source>
</evidence>
<comment type="caution">
    <text evidence="1">The sequence shown here is derived from an EMBL/GenBank/DDBJ whole genome shotgun (WGS) entry which is preliminary data.</text>
</comment>
<dbReference type="RefSeq" id="WP_002138068.1">
    <property type="nucleotide sequence ID" value="NZ_JH804672.1"/>
</dbReference>
<name>J9BSQ6_BACCE</name>
<gene>
    <name evidence="1" type="ORF">IG3_03498</name>
</gene>
<evidence type="ECO:0000313" key="1">
    <source>
        <dbReference type="EMBL" id="EJV82096.1"/>
    </source>
</evidence>
<reference evidence="1 2" key="1">
    <citation type="submission" date="2012-04" db="EMBL/GenBank/DDBJ databases">
        <title>The Genome Sequence of Bacillus cereus HuA2-1.</title>
        <authorList>
            <consortium name="The Broad Institute Genome Sequencing Platform"/>
            <consortium name="The Broad Institute Genome Sequencing Center for Infectious Disease"/>
            <person name="Feldgarden M."/>
            <person name="Van der Auwera G.A."/>
            <person name="Mahillon J."/>
            <person name="Duprez V."/>
            <person name="Timmery S."/>
            <person name="Mattelet C."/>
            <person name="Dierick K."/>
            <person name="Sun M."/>
            <person name="Yu Z."/>
            <person name="Zhu L."/>
            <person name="Hu X."/>
            <person name="Shank E.B."/>
            <person name="Swiecicka I."/>
            <person name="Hansen B.M."/>
            <person name="Andrup L."/>
            <person name="Young S.K."/>
            <person name="Zeng Q."/>
            <person name="Gargeya S."/>
            <person name="Fitzgerald M."/>
            <person name="Haas B."/>
            <person name="Abouelleil A."/>
            <person name="Alvarado L."/>
            <person name="Arachchi H.M."/>
            <person name="Berlin A."/>
            <person name="Chapman S.B."/>
            <person name="Goldberg J."/>
            <person name="Griggs A."/>
            <person name="Gujja S."/>
            <person name="Hansen M."/>
            <person name="Howarth C."/>
            <person name="Imamovic A."/>
            <person name="Larimer J."/>
            <person name="McCowen C."/>
            <person name="Montmayeur A."/>
            <person name="Murphy C."/>
            <person name="Neiman D."/>
            <person name="Pearson M."/>
            <person name="Priest M."/>
            <person name="Roberts A."/>
            <person name="Saif S."/>
            <person name="Shea T."/>
            <person name="Sisk P."/>
            <person name="Sykes S."/>
            <person name="Wortman J."/>
            <person name="Nusbaum C."/>
            <person name="Birren B."/>
        </authorList>
    </citation>
    <scope>NUCLEOTIDE SEQUENCE [LARGE SCALE GENOMIC DNA]</scope>
    <source>
        <strain evidence="1 2">HuA2-1</strain>
    </source>
</reference>
<proteinExistence type="predicted"/>
<dbReference type="EMBL" id="AHDV01000024">
    <property type="protein sequence ID" value="EJV82096.1"/>
    <property type="molecule type" value="Genomic_DNA"/>
</dbReference>